<dbReference type="Pfam" id="PF02219">
    <property type="entry name" value="MTHFR"/>
    <property type="match status" value="1"/>
</dbReference>
<gene>
    <name evidence="7" type="ORF">FJZ00_13905</name>
</gene>
<evidence type="ECO:0000256" key="4">
    <source>
        <dbReference type="ARBA" id="ARBA00022827"/>
    </source>
</evidence>
<evidence type="ECO:0000256" key="5">
    <source>
        <dbReference type="ARBA" id="ARBA00023002"/>
    </source>
</evidence>
<feature type="non-terminal residue" evidence="7">
    <location>
        <position position="1"/>
    </location>
</feature>
<evidence type="ECO:0000256" key="3">
    <source>
        <dbReference type="ARBA" id="ARBA00022630"/>
    </source>
</evidence>
<sequence>AQFAITQPVFDPTQLEAFAEHLEAEGIRIPVIAGVWPLVSLRNAEFMANEVPGVVVPPEILDRIRLDGKEAQLAEGIAIAREMLDRVRPLVRGVQVSAPFGRVDLALQVLEDCLPRAQTARAASA</sequence>
<keyword evidence="4 6" id="KW-0274">FAD</keyword>
<dbReference type="Gene3D" id="3.20.20.220">
    <property type="match status" value="1"/>
</dbReference>
<comment type="pathway">
    <text evidence="2 6">One-carbon metabolism; tetrahydrofolate interconversion.</text>
</comment>
<keyword evidence="3 6" id="KW-0285">Flavoprotein</keyword>
<evidence type="ECO:0000256" key="2">
    <source>
        <dbReference type="ARBA" id="ARBA00004777"/>
    </source>
</evidence>
<comment type="cofactor">
    <cofactor evidence="1 6">
        <name>FAD</name>
        <dbReference type="ChEBI" id="CHEBI:57692"/>
    </cofactor>
</comment>
<keyword evidence="5 6" id="KW-0560">Oxidoreductase</keyword>
<organism evidence="7 8">
    <name type="scientific">Candidatus Tanganyikabacteria bacterium</name>
    <dbReference type="NCBI Taxonomy" id="2961651"/>
    <lineage>
        <taxon>Bacteria</taxon>
        <taxon>Bacillati</taxon>
        <taxon>Candidatus Sericytochromatia</taxon>
        <taxon>Candidatus Tanganyikabacteria</taxon>
    </lineage>
</organism>
<comment type="caution">
    <text evidence="7">The sequence shown here is derived from an EMBL/GenBank/DDBJ whole genome shotgun (WGS) entry which is preliminary data.</text>
</comment>
<evidence type="ECO:0000313" key="7">
    <source>
        <dbReference type="EMBL" id="MBM3276243.1"/>
    </source>
</evidence>
<protein>
    <recommendedName>
        <fullName evidence="6">Methylenetetrahydrofolate reductase</fullName>
    </recommendedName>
</protein>
<evidence type="ECO:0000256" key="1">
    <source>
        <dbReference type="ARBA" id="ARBA00001974"/>
    </source>
</evidence>
<accession>A0A938BPA8</accession>
<dbReference type="AlphaFoldDB" id="A0A938BPA8"/>
<dbReference type="GO" id="GO:0004489">
    <property type="term" value="F:methylenetetrahydrofolate reductase [NAD(P)H] activity"/>
    <property type="evidence" value="ECO:0007669"/>
    <property type="project" value="InterPro"/>
</dbReference>
<comment type="similarity">
    <text evidence="6">Belongs to the methylenetetrahydrofolate reductase family.</text>
</comment>
<evidence type="ECO:0000256" key="6">
    <source>
        <dbReference type="RuleBase" id="RU003862"/>
    </source>
</evidence>
<dbReference type="GO" id="GO:0006555">
    <property type="term" value="P:methionine metabolic process"/>
    <property type="evidence" value="ECO:0007669"/>
    <property type="project" value="InterPro"/>
</dbReference>
<proteinExistence type="inferred from homology"/>
<reference evidence="7 8" key="1">
    <citation type="submission" date="2019-03" db="EMBL/GenBank/DDBJ databases">
        <title>Lake Tanganyika Metagenome-Assembled Genomes (MAGs).</title>
        <authorList>
            <person name="Tran P."/>
        </authorList>
    </citation>
    <scope>NUCLEOTIDE SEQUENCE [LARGE SCALE GENOMIC DNA]</scope>
    <source>
        <strain evidence="7">K_DeepCast_65m_m2_236</strain>
    </source>
</reference>
<dbReference type="Proteomes" id="UP000703893">
    <property type="component" value="Unassembled WGS sequence"/>
</dbReference>
<dbReference type="SUPFAM" id="SSF51730">
    <property type="entry name" value="FAD-linked oxidoreductase"/>
    <property type="match status" value="1"/>
</dbReference>
<dbReference type="InterPro" id="IPR003171">
    <property type="entry name" value="Mehydrof_redctse-like"/>
</dbReference>
<evidence type="ECO:0000313" key="8">
    <source>
        <dbReference type="Proteomes" id="UP000703893"/>
    </source>
</evidence>
<name>A0A938BPA8_9BACT</name>
<dbReference type="InterPro" id="IPR029041">
    <property type="entry name" value="FAD-linked_oxidoreductase-like"/>
</dbReference>
<dbReference type="EMBL" id="VGJX01000932">
    <property type="protein sequence ID" value="MBM3276243.1"/>
    <property type="molecule type" value="Genomic_DNA"/>
</dbReference>